<proteinExistence type="predicted"/>
<evidence type="ECO:0000313" key="1">
    <source>
        <dbReference type="EMBL" id="GKT32126.1"/>
    </source>
</evidence>
<dbReference type="EMBL" id="BQXS01002466">
    <property type="protein sequence ID" value="GKT32126.1"/>
    <property type="molecule type" value="Genomic_DNA"/>
</dbReference>
<evidence type="ECO:0000313" key="2">
    <source>
        <dbReference type="Proteomes" id="UP001057375"/>
    </source>
</evidence>
<accession>A0ABQ5KHY8</accession>
<feature type="non-terminal residue" evidence="1">
    <location>
        <position position="1"/>
    </location>
</feature>
<name>A0ABQ5KHY8_9EUKA</name>
<dbReference type="Proteomes" id="UP001057375">
    <property type="component" value="Unassembled WGS sequence"/>
</dbReference>
<gene>
    <name evidence="1" type="ORF">ADUPG1_002224</name>
</gene>
<sequence>KFLYTGSLGFITQQQCQRIDSLIKEKLCKSLRCSPQSFPLSYIHSSRSDGGIGILSLQQSIDVSRASTFLTATSDTLLKDSFINDFLPQKQHEWVDGILELVYTQGDIARVDDSAPNMRILNLNWLSALLSIRRLGLKVKMEDGRMKLFKEGSSLVIDRQTTHLLRKFVDTTNHAEWSTLFCGRACTYFKRHPGSTHIDACPPHKHPQSQKVRRQILFVL</sequence>
<comment type="caution">
    <text evidence="1">The sequence shown here is derived from an EMBL/GenBank/DDBJ whole genome shotgun (WGS) entry which is preliminary data.</text>
</comment>
<organism evidence="1 2">
    <name type="scientific">Aduncisulcus paluster</name>
    <dbReference type="NCBI Taxonomy" id="2918883"/>
    <lineage>
        <taxon>Eukaryota</taxon>
        <taxon>Metamonada</taxon>
        <taxon>Carpediemonas-like organisms</taxon>
        <taxon>Aduncisulcus</taxon>
    </lineage>
</organism>
<reference evidence="1" key="1">
    <citation type="submission" date="2022-03" db="EMBL/GenBank/DDBJ databases">
        <title>Draft genome sequence of Aduncisulcus paluster, a free-living microaerophilic Fornicata.</title>
        <authorList>
            <person name="Yuyama I."/>
            <person name="Kume K."/>
            <person name="Tamura T."/>
            <person name="Inagaki Y."/>
            <person name="Hashimoto T."/>
        </authorList>
    </citation>
    <scope>NUCLEOTIDE SEQUENCE</scope>
    <source>
        <strain evidence="1">NY0171</strain>
    </source>
</reference>
<protein>
    <recommendedName>
        <fullName evidence="3">Non-specific serine/threonine protein kinase</fullName>
    </recommendedName>
</protein>
<evidence type="ECO:0008006" key="3">
    <source>
        <dbReference type="Google" id="ProtNLM"/>
    </source>
</evidence>
<keyword evidence="2" id="KW-1185">Reference proteome</keyword>